<evidence type="ECO:0000313" key="9">
    <source>
        <dbReference type="EMBL" id="RGR68300.1"/>
    </source>
</evidence>
<dbReference type="HAMAP" id="MF_01147">
    <property type="entry name" value="Lgt"/>
    <property type="match status" value="1"/>
</dbReference>
<evidence type="ECO:0000256" key="7">
    <source>
        <dbReference type="HAMAP-Rule" id="MF_01147"/>
    </source>
</evidence>
<dbReference type="Proteomes" id="UP000285820">
    <property type="component" value="Unassembled WGS sequence"/>
</dbReference>
<reference evidence="10" key="1">
    <citation type="submission" date="2015-05" db="EMBL/GenBank/DDBJ databases">
        <authorList>
            <consortium name="Pathogen Informatics"/>
        </authorList>
    </citation>
    <scope>NUCLEOTIDE SEQUENCE [LARGE SCALE GENOMIC DNA]</scope>
    <source>
        <strain evidence="10">L1-83</strain>
    </source>
</reference>
<keyword evidence="8" id="KW-0328">Glycosyltransferase</keyword>
<reference evidence="9 11" key="3">
    <citation type="submission" date="2018-08" db="EMBL/GenBank/DDBJ databases">
        <title>A genome reference for cultivated species of the human gut microbiota.</title>
        <authorList>
            <person name="Zou Y."/>
            <person name="Xue W."/>
            <person name="Luo G."/>
        </authorList>
    </citation>
    <scope>NUCLEOTIDE SEQUENCE [LARGE SCALE GENOMIC DNA]</scope>
    <source>
        <strain evidence="9 11">AF24-4</strain>
    </source>
</reference>
<sequence length="251" mass="27745">MFNKITLGPITVYMYGLMIAIGFASALFLCNYRGKKRGLSEDTIFGIFLCALIGGMVGCRLLYYIVELPAIMEDPSILWDFKNGYVVYGGIIGGIVTSYVYCRIKKENFISYFDLVMPAVSMAQGFGRIGCFCAGCCYGRETHAWYGITFTHSDFAPNGVSLIPTQLISSAGDFLICGVLLWYASKKPEPGRVAAGYLVLYGVGRFLIEFLRNDYRGSLGIFSTSQIISFGIVALGIALYFVIPKMMEKKE</sequence>
<keyword evidence="3 7" id="KW-0808">Transferase</keyword>
<dbReference type="PANTHER" id="PTHR30589">
    <property type="entry name" value="PROLIPOPROTEIN DIACYLGLYCERYL TRANSFERASE"/>
    <property type="match status" value="1"/>
</dbReference>
<evidence type="ECO:0000256" key="1">
    <source>
        <dbReference type="ARBA" id="ARBA00007150"/>
    </source>
</evidence>
<dbReference type="EMBL" id="CVRS01000071">
    <property type="protein sequence ID" value="CRL38413.1"/>
    <property type="molecule type" value="Genomic_DNA"/>
</dbReference>
<dbReference type="UniPathway" id="UPA00664"/>
<feature type="binding site" evidence="7">
    <location>
        <position position="128"/>
    </location>
    <ligand>
        <name>a 1,2-diacyl-sn-glycero-3-phospho-(1'-sn-glycerol)</name>
        <dbReference type="ChEBI" id="CHEBI:64716"/>
    </ligand>
</feature>
<evidence type="ECO:0000256" key="4">
    <source>
        <dbReference type="ARBA" id="ARBA00022692"/>
    </source>
</evidence>
<comment type="catalytic activity">
    <reaction evidence="7">
        <text>L-cysteinyl-[prolipoprotein] + a 1,2-diacyl-sn-glycero-3-phospho-(1'-sn-glycerol) = an S-1,2-diacyl-sn-glyceryl-L-cysteinyl-[prolipoprotein] + sn-glycerol 1-phosphate + H(+)</text>
        <dbReference type="Rhea" id="RHEA:56712"/>
        <dbReference type="Rhea" id="RHEA-COMP:14679"/>
        <dbReference type="Rhea" id="RHEA-COMP:14680"/>
        <dbReference type="ChEBI" id="CHEBI:15378"/>
        <dbReference type="ChEBI" id="CHEBI:29950"/>
        <dbReference type="ChEBI" id="CHEBI:57685"/>
        <dbReference type="ChEBI" id="CHEBI:64716"/>
        <dbReference type="ChEBI" id="CHEBI:140658"/>
        <dbReference type="EC" id="2.5.1.145"/>
    </reaction>
</comment>
<dbReference type="PANTHER" id="PTHR30589:SF0">
    <property type="entry name" value="PHOSPHATIDYLGLYCEROL--PROLIPOPROTEIN DIACYLGLYCERYL TRANSFERASE"/>
    <property type="match status" value="1"/>
</dbReference>
<feature type="transmembrane region" description="Helical" evidence="7">
    <location>
        <begin position="220"/>
        <end position="243"/>
    </location>
</feature>
<dbReference type="AlphaFoldDB" id="A0A0M6WMG0"/>
<keyword evidence="4 7" id="KW-0812">Transmembrane</keyword>
<keyword evidence="10" id="KW-1185">Reference proteome</keyword>
<evidence type="ECO:0000313" key="10">
    <source>
        <dbReference type="Proteomes" id="UP000049828"/>
    </source>
</evidence>
<accession>A0A0M6WMG0</accession>
<dbReference type="GO" id="GO:0042158">
    <property type="term" value="P:lipoprotein biosynthetic process"/>
    <property type="evidence" value="ECO:0007669"/>
    <property type="project" value="UniProtKB-UniRule"/>
</dbReference>
<feature type="transmembrane region" description="Helical" evidence="7">
    <location>
        <begin position="191"/>
        <end position="208"/>
    </location>
</feature>
<evidence type="ECO:0000313" key="8">
    <source>
        <dbReference type="EMBL" id="CRL38413.1"/>
    </source>
</evidence>
<keyword evidence="5 7" id="KW-1133">Transmembrane helix</keyword>
<evidence type="ECO:0000256" key="3">
    <source>
        <dbReference type="ARBA" id="ARBA00022679"/>
    </source>
</evidence>
<comment type="pathway">
    <text evidence="7">Protein modification; lipoprotein biosynthesis (diacylglyceryl transfer).</text>
</comment>
<comment type="similarity">
    <text evidence="1 7">Belongs to the Lgt family.</text>
</comment>
<comment type="function">
    <text evidence="7">Catalyzes the transfer of the diacylglyceryl group from phosphatidylglycerol to the sulfhydryl group of the N-terminal cysteine of a prolipoprotein, the first step in the formation of mature lipoproteins.</text>
</comment>
<dbReference type="Proteomes" id="UP000049828">
    <property type="component" value="Unassembled WGS sequence"/>
</dbReference>
<dbReference type="EMBL" id="QRUN01000010">
    <property type="protein sequence ID" value="RGR68300.1"/>
    <property type="molecule type" value="Genomic_DNA"/>
</dbReference>
<dbReference type="OrthoDB" id="871140at2"/>
<keyword evidence="8" id="KW-0449">Lipoprotein</keyword>
<dbReference type="GO" id="GO:0005886">
    <property type="term" value="C:plasma membrane"/>
    <property type="evidence" value="ECO:0007669"/>
    <property type="project" value="UniProtKB-SubCell"/>
</dbReference>
<proteinExistence type="inferred from homology"/>
<comment type="subcellular location">
    <subcellularLocation>
        <location evidence="7">Cell membrane</location>
        <topology evidence="7">Multi-pass membrane protein</topology>
    </subcellularLocation>
</comment>
<dbReference type="NCBIfam" id="TIGR00544">
    <property type="entry name" value="lgt"/>
    <property type="match status" value="1"/>
</dbReference>
<keyword evidence="2 7" id="KW-1003">Cell membrane</keyword>
<feature type="transmembrane region" description="Helical" evidence="7">
    <location>
        <begin position="12"/>
        <end position="32"/>
    </location>
</feature>
<dbReference type="GO" id="GO:0008961">
    <property type="term" value="F:phosphatidylglycerol-prolipoprotein diacylglyceryl transferase activity"/>
    <property type="evidence" value="ECO:0007669"/>
    <property type="project" value="UniProtKB-UniRule"/>
</dbReference>
<dbReference type="EC" id="2.5.1.145" evidence="7"/>
<organism evidence="8 10">
    <name type="scientific">Roseburia inulinivorans</name>
    <dbReference type="NCBI Taxonomy" id="360807"/>
    <lineage>
        <taxon>Bacteria</taxon>
        <taxon>Bacillati</taxon>
        <taxon>Bacillota</taxon>
        <taxon>Clostridia</taxon>
        <taxon>Lachnospirales</taxon>
        <taxon>Lachnospiraceae</taxon>
        <taxon>Roseburia</taxon>
    </lineage>
</organism>
<evidence type="ECO:0000256" key="6">
    <source>
        <dbReference type="ARBA" id="ARBA00023136"/>
    </source>
</evidence>
<evidence type="ECO:0000313" key="11">
    <source>
        <dbReference type="Proteomes" id="UP000285820"/>
    </source>
</evidence>
<dbReference type="STRING" id="360807.ERS852392_00008"/>
<dbReference type="RefSeq" id="WP_021923685.1">
    <property type="nucleotide sequence ID" value="NZ_CVRS01000071.1"/>
</dbReference>
<gene>
    <name evidence="7 9" type="primary">lgt</name>
    <name evidence="9" type="ORF">DWY29_08830</name>
    <name evidence="8" type="ORF">RIL183_22471</name>
</gene>
<reference evidence="8" key="2">
    <citation type="submission" date="2015-05" db="EMBL/GenBank/DDBJ databases">
        <authorList>
            <person name="Wang D.B."/>
            <person name="Wang M."/>
        </authorList>
    </citation>
    <scope>NUCLEOTIDE SEQUENCE [LARGE SCALE GENOMIC DNA]</scope>
    <source>
        <strain evidence="8">L1-83</strain>
    </source>
</reference>
<name>A0A0M6WMG0_9FIRM</name>
<evidence type="ECO:0000256" key="5">
    <source>
        <dbReference type="ARBA" id="ARBA00022989"/>
    </source>
</evidence>
<evidence type="ECO:0000256" key="2">
    <source>
        <dbReference type="ARBA" id="ARBA00022475"/>
    </source>
</evidence>
<feature type="transmembrane region" description="Helical" evidence="7">
    <location>
        <begin position="167"/>
        <end position="185"/>
    </location>
</feature>
<keyword evidence="6 7" id="KW-0472">Membrane</keyword>
<dbReference type="Pfam" id="PF01790">
    <property type="entry name" value="LGT"/>
    <property type="match status" value="1"/>
</dbReference>
<feature type="transmembrane region" description="Helical" evidence="7">
    <location>
        <begin position="44"/>
        <end position="65"/>
    </location>
</feature>
<dbReference type="InterPro" id="IPR001640">
    <property type="entry name" value="Lgt"/>
</dbReference>
<protein>
    <recommendedName>
        <fullName evidence="7">Phosphatidylglycerol--prolipoprotein diacylglyceryl transferase</fullName>
        <ecNumber evidence="7">2.5.1.145</ecNumber>
    </recommendedName>
</protein>
<feature type="transmembrane region" description="Helical" evidence="7">
    <location>
        <begin position="85"/>
        <end position="102"/>
    </location>
</feature>